<keyword evidence="2" id="KW-0808">Transferase</keyword>
<dbReference type="EMBL" id="CP071247">
    <property type="protein sequence ID" value="QSP93528.1"/>
    <property type="molecule type" value="Genomic_DNA"/>
</dbReference>
<evidence type="ECO:0000259" key="1">
    <source>
        <dbReference type="Pfam" id="PF08241"/>
    </source>
</evidence>
<gene>
    <name evidence="2" type="ORF">LPB19_09860</name>
</gene>
<feature type="domain" description="Methyltransferase type 11" evidence="1">
    <location>
        <begin position="34"/>
        <end position="99"/>
    </location>
</feature>
<keyword evidence="3" id="KW-1185">Reference proteome</keyword>
<dbReference type="Proteomes" id="UP000663555">
    <property type="component" value="Chromosome"/>
</dbReference>
<protein>
    <submittedName>
        <fullName evidence="2">Class I SAM-dependent methyltransferase</fullName>
    </submittedName>
</protein>
<proteinExistence type="predicted"/>
<reference evidence="2 3" key="1">
    <citation type="submission" date="2021-03" db="EMBL/GenBank/DDBJ databases">
        <title>Genome sequencing of Marinobacter sp. LPB0319.</title>
        <authorList>
            <person name="Kim J."/>
        </authorList>
    </citation>
    <scope>NUCLEOTIDE SEQUENCE [LARGE SCALE GENOMIC DNA]</scope>
    <source>
        <strain evidence="2 3">LPB0319</strain>
    </source>
</reference>
<dbReference type="InterPro" id="IPR013216">
    <property type="entry name" value="Methyltransf_11"/>
</dbReference>
<dbReference type="Pfam" id="PF08241">
    <property type="entry name" value="Methyltransf_11"/>
    <property type="match status" value="1"/>
</dbReference>
<dbReference type="GO" id="GO:0008168">
    <property type="term" value="F:methyltransferase activity"/>
    <property type="evidence" value="ECO:0007669"/>
    <property type="project" value="UniProtKB-KW"/>
</dbReference>
<name>A0ABX7MTF3_9GAMM</name>
<accession>A0ABX7MTF3</accession>
<evidence type="ECO:0000313" key="3">
    <source>
        <dbReference type="Proteomes" id="UP000663555"/>
    </source>
</evidence>
<keyword evidence="2" id="KW-0489">Methyltransferase</keyword>
<dbReference type="Gene3D" id="3.40.50.150">
    <property type="entry name" value="Vaccinia Virus protein VP39"/>
    <property type="match status" value="1"/>
</dbReference>
<dbReference type="InterPro" id="IPR029063">
    <property type="entry name" value="SAM-dependent_MTases_sf"/>
</dbReference>
<organism evidence="2 3">
    <name type="scientific">Marinobacter salinisoli</name>
    <dbReference type="NCBI Taxonomy" id="2769486"/>
    <lineage>
        <taxon>Bacteria</taxon>
        <taxon>Pseudomonadati</taxon>
        <taxon>Pseudomonadota</taxon>
        <taxon>Gammaproteobacteria</taxon>
        <taxon>Pseudomonadales</taxon>
        <taxon>Marinobacteraceae</taxon>
        <taxon>Marinobacter</taxon>
    </lineage>
</organism>
<sequence>MDLSQYRESDSERQRAEDLVDHIKKIAAGGGKALDIGARDGYFSLLMTGYFDEVTALDLKKPEIQNDKVSCVEGDLSGLSFDDDTFDLVLCAEVLEHIPPSST</sequence>
<dbReference type="SUPFAM" id="SSF53335">
    <property type="entry name" value="S-adenosyl-L-methionine-dependent methyltransferases"/>
    <property type="match status" value="1"/>
</dbReference>
<dbReference type="GO" id="GO:0032259">
    <property type="term" value="P:methylation"/>
    <property type="evidence" value="ECO:0007669"/>
    <property type="project" value="UniProtKB-KW"/>
</dbReference>
<dbReference type="RefSeq" id="WP_206642751.1">
    <property type="nucleotide sequence ID" value="NZ_CP071247.1"/>
</dbReference>
<evidence type="ECO:0000313" key="2">
    <source>
        <dbReference type="EMBL" id="QSP93528.1"/>
    </source>
</evidence>